<dbReference type="Proteomes" id="UP000070700">
    <property type="component" value="Unassembled WGS sequence"/>
</dbReference>
<protein>
    <submittedName>
        <fullName evidence="1">Uncharacterized protein</fullName>
    </submittedName>
</protein>
<dbReference type="GeneID" id="28814742"/>
<gene>
    <name evidence="1" type="ORF">LY89DRAFT_102213</name>
</gene>
<evidence type="ECO:0000313" key="1">
    <source>
        <dbReference type="EMBL" id="KUJ16060.1"/>
    </source>
</evidence>
<dbReference type="AlphaFoldDB" id="A0A194X7A5"/>
<sequence length="181" mass="20160">MRLCDGTAKVDAGAMAELHQSHLSGFGLLMVITSEKACQSQIELRLSPLVSDFNVRTKQVWSYFFAWLIFGHNEPYNLCLPLNSRAGWIRHNNIPQSVGVSWLMARSSIPRCKQDEIWPTPCRESRFTSHSVSRCQSQLRVLSPLGPSSNILNSPALQGQSEELKTTNLSSLTAIVFPISS</sequence>
<evidence type="ECO:0000313" key="2">
    <source>
        <dbReference type="Proteomes" id="UP000070700"/>
    </source>
</evidence>
<name>A0A194X7A5_MOLSC</name>
<reference evidence="1 2" key="1">
    <citation type="submission" date="2015-10" db="EMBL/GenBank/DDBJ databases">
        <title>Full genome of DAOMC 229536 Phialocephala scopiformis, a fungal endophyte of spruce producing the potent anti-insectan compound rugulosin.</title>
        <authorList>
            <consortium name="DOE Joint Genome Institute"/>
            <person name="Walker A.K."/>
            <person name="Frasz S.L."/>
            <person name="Seifert K.A."/>
            <person name="Miller J.D."/>
            <person name="Mondo S.J."/>
            <person name="Labutti K."/>
            <person name="Lipzen A."/>
            <person name="Dockter R."/>
            <person name="Kennedy M."/>
            <person name="Grigoriev I.V."/>
            <person name="Spatafora J.W."/>
        </authorList>
    </citation>
    <scope>NUCLEOTIDE SEQUENCE [LARGE SCALE GENOMIC DNA]</scope>
    <source>
        <strain evidence="1 2">CBS 120377</strain>
    </source>
</reference>
<organism evidence="1 2">
    <name type="scientific">Mollisia scopiformis</name>
    <name type="common">Conifer needle endophyte fungus</name>
    <name type="synonym">Phialocephala scopiformis</name>
    <dbReference type="NCBI Taxonomy" id="149040"/>
    <lineage>
        <taxon>Eukaryota</taxon>
        <taxon>Fungi</taxon>
        <taxon>Dikarya</taxon>
        <taxon>Ascomycota</taxon>
        <taxon>Pezizomycotina</taxon>
        <taxon>Leotiomycetes</taxon>
        <taxon>Helotiales</taxon>
        <taxon>Mollisiaceae</taxon>
        <taxon>Mollisia</taxon>
    </lineage>
</organism>
<dbReference type="KEGG" id="psco:LY89DRAFT_102213"/>
<dbReference type="InParanoid" id="A0A194X7A5"/>
<proteinExistence type="predicted"/>
<dbReference type="EMBL" id="KQ947417">
    <property type="protein sequence ID" value="KUJ16060.1"/>
    <property type="molecule type" value="Genomic_DNA"/>
</dbReference>
<dbReference type="RefSeq" id="XP_018070415.1">
    <property type="nucleotide sequence ID" value="XM_018205016.1"/>
</dbReference>
<keyword evidence="2" id="KW-1185">Reference proteome</keyword>
<accession>A0A194X7A5</accession>